<evidence type="ECO:0000256" key="1">
    <source>
        <dbReference type="SAM" id="MobiDB-lite"/>
    </source>
</evidence>
<feature type="compositionally biased region" description="Basic and acidic residues" evidence="1">
    <location>
        <begin position="174"/>
        <end position="189"/>
    </location>
</feature>
<reference evidence="2 3" key="1">
    <citation type="submission" date="2024-10" db="EMBL/GenBank/DDBJ databases">
        <authorList>
            <person name="Kim D."/>
        </authorList>
    </citation>
    <scope>NUCLEOTIDE SEQUENCE [LARGE SCALE GENOMIC DNA]</scope>
    <source>
        <strain evidence="2">Taebaek</strain>
    </source>
</reference>
<feature type="compositionally biased region" description="Basic residues" evidence="1">
    <location>
        <begin position="190"/>
        <end position="201"/>
    </location>
</feature>
<feature type="region of interest" description="Disordered" evidence="1">
    <location>
        <begin position="171"/>
        <end position="201"/>
    </location>
</feature>
<proteinExistence type="predicted"/>
<keyword evidence="3" id="KW-1185">Reference proteome</keyword>
<comment type="caution">
    <text evidence="2">The sequence shown here is derived from an EMBL/GenBank/DDBJ whole genome shotgun (WGS) entry which is preliminary data.</text>
</comment>
<feature type="region of interest" description="Disordered" evidence="1">
    <location>
        <begin position="1"/>
        <end position="32"/>
    </location>
</feature>
<dbReference type="EMBL" id="JBICCN010000232">
    <property type="protein sequence ID" value="KAL3085278.1"/>
    <property type="molecule type" value="Genomic_DNA"/>
</dbReference>
<evidence type="ECO:0000313" key="3">
    <source>
        <dbReference type="Proteomes" id="UP001620645"/>
    </source>
</evidence>
<dbReference type="Proteomes" id="UP001620645">
    <property type="component" value="Unassembled WGS sequence"/>
</dbReference>
<organism evidence="2 3">
    <name type="scientific">Heterodera schachtii</name>
    <name type="common">Sugarbeet cyst nematode worm</name>
    <name type="synonym">Tylenchus schachtii</name>
    <dbReference type="NCBI Taxonomy" id="97005"/>
    <lineage>
        <taxon>Eukaryota</taxon>
        <taxon>Metazoa</taxon>
        <taxon>Ecdysozoa</taxon>
        <taxon>Nematoda</taxon>
        <taxon>Chromadorea</taxon>
        <taxon>Rhabditida</taxon>
        <taxon>Tylenchina</taxon>
        <taxon>Tylenchomorpha</taxon>
        <taxon>Tylenchoidea</taxon>
        <taxon>Heteroderidae</taxon>
        <taxon>Heteroderinae</taxon>
        <taxon>Heterodera</taxon>
    </lineage>
</organism>
<feature type="region of interest" description="Disordered" evidence="1">
    <location>
        <begin position="118"/>
        <end position="158"/>
    </location>
</feature>
<gene>
    <name evidence="2" type="ORF">niasHS_010347</name>
</gene>
<sequence length="201" mass="22804">MMLGAQALRTKQKAEKREKEKRKQKKMKGLTNERENLQRAAKRFGEAATSALLEYSPSFRRCHQRPQSARTHSIYDFTSRDKSPTKLIKPRFSLNVGSLSAREPRPSPSFERIQSLLSPRSASVSDQLRHSVRARAGSGQSTKSSISPSPRHRSSISSAGTRFLRWIGLLSPSDEGHHRQNGKNEDRKKSTSNKRRMSSFQ</sequence>
<feature type="compositionally biased region" description="Basic residues" evidence="1">
    <location>
        <begin position="19"/>
        <end position="28"/>
    </location>
</feature>
<protein>
    <submittedName>
        <fullName evidence="2">Uncharacterized protein</fullName>
    </submittedName>
</protein>
<name>A0ABD2J6Y8_HETSC</name>
<evidence type="ECO:0000313" key="2">
    <source>
        <dbReference type="EMBL" id="KAL3085278.1"/>
    </source>
</evidence>
<accession>A0ABD2J6Y8</accession>
<dbReference type="AlphaFoldDB" id="A0ABD2J6Y8"/>